<feature type="compositionally biased region" description="Basic residues" evidence="1">
    <location>
        <begin position="82"/>
        <end position="92"/>
    </location>
</feature>
<dbReference type="EMBL" id="RCMG01000007">
    <property type="protein sequence ID" value="KAG2868864.1"/>
    <property type="molecule type" value="Genomic_DNA"/>
</dbReference>
<accession>A0A8T1A0Y4</accession>
<dbReference type="AlphaFoldDB" id="A0A8T1A0Y4"/>
<protein>
    <submittedName>
        <fullName evidence="2">Uncharacterized protein</fullName>
    </submittedName>
</protein>
<dbReference type="EMBL" id="RCMI01000012">
    <property type="protein sequence ID" value="KAG2943148.1"/>
    <property type="molecule type" value="Genomic_DNA"/>
</dbReference>
<evidence type="ECO:0000256" key="1">
    <source>
        <dbReference type="SAM" id="MobiDB-lite"/>
    </source>
</evidence>
<sequence length="128" mass="14437">MCSPCKPAPEDLQTHEVLSHLPNRVNPASFKLTGRQRSDRILIWGSAIERSPADCSADTLYHTASATCSSKMHDGEGGKIERARKRGRRPPQRRRCDNYLYLCVCTSIPTGFLYPELADEKLRYDVAE</sequence>
<feature type="region of interest" description="Disordered" evidence="1">
    <location>
        <begin position="72"/>
        <end position="92"/>
    </location>
</feature>
<gene>
    <name evidence="2" type="ORF">PC113_g721</name>
    <name evidence="3" type="ORF">PC115_g1037</name>
</gene>
<organism evidence="2 4">
    <name type="scientific">Phytophthora cactorum</name>
    <dbReference type="NCBI Taxonomy" id="29920"/>
    <lineage>
        <taxon>Eukaryota</taxon>
        <taxon>Sar</taxon>
        <taxon>Stramenopiles</taxon>
        <taxon>Oomycota</taxon>
        <taxon>Peronosporomycetes</taxon>
        <taxon>Peronosporales</taxon>
        <taxon>Peronosporaceae</taxon>
        <taxon>Phytophthora</taxon>
    </lineage>
</organism>
<comment type="caution">
    <text evidence="2">The sequence shown here is derived from an EMBL/GenBank/DDBJ whole genome shotgun (WGS) entry which is preliminary data.</text>
</comment>
<reference evidence="2" key="1">
    <citation type="submission" date="2018-10" db="EMBL/GenBank/DDBJ databases">
        <title>Effector identification in a new, highly contiguous assembly of the strawberry crown rot pathogen Phytophthora cactorum.</title>
        <authorList>
            <person name="Armitage A.D."/>
            <person name="Nellist C.F."/>
            <person name="Bates H."/>
            <person name="Vickerstaff R.J."/>
            <person name="Harrison R.J."/>
        </authorList>
    </citation>
    <scope>NUCLEOTIDE SEQUENCE</scope>
    <source>
        <strain evidence="2">15-7</strain>
        <strain evidence="3">4032</strain>
    </source>
</reference>
<evidence type="ECO:0000313" key="2">
    <source>
        <dbReference type="EMBL" id="KAG2868864.1"/>
    </source>
</evidence>
<dbReference type="Proteomes" id="UP000774804">
    <property type="component" value="Unassembled WGS sequence"/>
</dbReference>
<feature type="compositionally biased region" description="Basic and acidic residues" evidence="1">
    <location>
        <begin position="72"/>
        <end position="81"/>
    </location>
</feature>
<name>A0A8T1A0Y4_9STRA</name>
<dbReference type="Proteomes" id="UP000735874">
    <property type="component" value="Unassembled WGS sequence"/>
</dbReference>
<proteinExistence type="predicted"/>
<evidence type="ECO:0000313" key="3">
    <source>
        <dbReference type="EMBL" id="KAG2943148.1"/>
    </source>
</evidence>
<evidence type="ECO:0000313" key="4">
    <source>
        <dbReference type="Proteomes" id="UP000735874"/>
    </source>
</evidence>